<name>A0A2M9H6B1_9BIFI</name>
<proteinExistence type="predicted"/>
<dbReference type="AlphaFoldDB" id="A0A2M9H6B1"/>
<sequence>MTTKLKHKLQTLTLALATISIITALAGCGQADAGGGRDMAECTDLGHGFSECVITLRDTRRVVCIDAAGGGIGLSCDWTHVDGGDDL</sequence>
<protein>
    <recommendedName>
        <fullName evidence="4">DUF333 domain-containing protein</fullName>
    </recommendedName>
</protein>
<dbReference type="RefSeq" id="WP_100511781.1">
    <property type="nucleotide sequence ID" value="NZ_PEBI01000006.1"/>
</dbReference>
<comment type="caution">
    <text evidence="2">The sequence shown here is derived from an EMBL/GenBank/DDBJ whole genome shotgun (WGS) entry which is preliminary data.</text>
</comment>
<organism evidence="2 3">
    <name type="scientific">Bifidobacterium primatium</name>
    <dbReference type="NCBI Taxonomy" id="2045438"/>
    <lineage>
        <taxon>Bacteria</taxon>
        <taxon>Bacillati</taxon>
        <taxon>Actinomycetota</taxon>
        <taxon>Actinomycetes</taxon>
        <taxon>Bifidobacteriales</taxon>
        <taxon>Bifidobacteriaceae</taxon>
        <taxon>Bifidobacterium</taxon>
    </lineage>
</organism>
<accession>A0A2M9H6B1</accession>
<feature type="chain" id="PRO_5039618037" description="DUF333 domain-containing protein" evidence="1">
    <location>
        <begin position="27"/>
        <end position="87"/>
    </location>
</feature>
<evidence type="ECO:0000313" key="2">
    <source>
        <dbReference type="EMBL" id="PJM72350.1"/>
    </source>
</evidence>
<dbReference type="Proteomes" id="UP000229095">
    <property type="component" value="Unassembled WGS sequence"/>
</dbReference>
<evidence type="ECO:0000313" key="3">
    <source>
        <dbReference type="Proteomes" id="UP000229095"/>
    </source>
</evidence>
<dbReference type="EMBL" id="PEBI01000006">
    <property type="protein sequence ID" value="PJM72350.1"/>
    <property type="molecule type" value="Genomic_DNA"/>
</dbReference>
<keyword evidence="1" id="KW-0732">Signal</keyword>
<evidence type="ECO:0000256" key="1">
    <source>
        <dbReference type="SAM" id="SignalP"/>
    </source>
</evidence>
<dbReference type="PROSITE" id="PS51257">
    <property type="entry name" value="PROKAR_LIPOPROTEIN"/>
    <property type="match status" value="1"/>
</dbReference>
<gene>
    <name evidence="2" type="ORF">CS006_10465</name>
</gene>
<evidence type="ECO:0008006" key="4">
    <source>
        <dbReference type="Google" id="ProtNLM"/>
    </source>
</evidence>
<feature type="signal peptide" evidence="1">
    <location>
        <begin position="1"/>
        <end position="26"/>
    </location>
</feature>
<reference evidence="2 3" key="1">
    <citation type="submission" date="2017-10" db="EMBL/GenBank/DDBJ databases">
        <title>Draft genome sequences of strains TRE 1, TRE 9, TRE H and TRI 7, isolated from tamarins, belonging to four potential novel Bifidobacterium species.</title>
        <authorList>
            <person name="Mattarelli P."/>
            <person name="Modesto M."/>
            <person name="Puglisi E."/>
            <person name="Morelli L."/>
            <person name="Spezio C."/>
            <person name="Bonetti A."/>
            <person name="Sandri C."/>
        </authorList>
    </citation>
    <scope>NUCLEOTIDE SEQUENCE [LARGE SCALE GENOMIC DNA]</scope>
    <source>
        <strain evidence="3">TRE1</strain>
    </source>
</reference>
<dbReference type="OrthoDB" id="3240331at2"/>
<keyword evidence="3" id="KW-1185">Reference proteome</keyword>